<organism evidence="1 2">
    <name type="scientific">Caenorhabditis elegans</name>
    <dbReference type="NCBI Taxonomy" id="6239"/>
    <lineage>
        <taxon>Eukaryota</taxon>
        <taxon>Metazoa</taxon>
        <taxon>Ecdysozoa</taxon>
        <taxon>Nematoda</taxon>
        <taxon>Chromadorea</taxon>
        <taxon>Rhabditida</taxon>
        <taxon>Rhabditina</taxon>
        <taxon>Rhabditomorpha</taxon>
        <taxon>Rhabditoidea</taxon>
        <taxon>Rhabditidae</taxon>
        <taxon>Peloderinae</taxon>
        <taxon>Caenorhabditis</taxon>
    </lineage>
</organism>
<evidence type="ECO:0000313" key="1">
    <source>
        <dbReference type="EMBL" id="CCD67632.1"/>
    </source>
</evidence>
<dbReference type="PANTHER" id="PTHR21516:SF4">
    <property type="entry name" value="AAA_LID_7 DOMAIN-CONTAINING PROTEIN-RELATED"/>
    <property type="match status" value="1"/>
</dbReference>
<evidence type="ECO:0007829" key="4">
    <source>
        <dbReference type="PeptideAtlas" id="Q20990"/>
    </source>
</evidence>
<dbReference type="HOGENOM" id="CLU_053760_1_0_1"/>
<dbReference type="InterPro" id="IPR004987">
    <property type="entry name" value="DUF272"/>
</dbReference>
<dbReference type="eggNOG" id="ENOG502RT63">
    <property type="taxonomic scope" value="Eukaryota"/>
</dbReference>
<dbReference type="AlphaFoldDB" id="Q20990"/>
<dbReference type="Proteomes" id="UP000001940">
    <property type="component" value="Chromosome IV"/>
</dbReference>
<name>Q20990_CAEEL</name>
<keyword evidence="4" id="KW-1267">Proteomics identification</keyword>
<dbReference type="Pfam" id="PF03312">
    <property type="entry name" value="DUF272"/>
    <property type="match status" value="1"/>
</dbReference>
<dbReference type="EMBL" id="BX284604">
    <property type="protein sequence ID" value="CCD67632.1"/>
    <property type="molecule type" value="Genomic_DNA"/>
</dbReference>
<dbReference type="PeptideAtlas" id="Q20990"/>
<dbReference type="CTD" id="186534"/>
<dbReference type="PhylomeDB" id="Q20990"/>
<protein>
    <submittedName>
        <fullName evidence="1">Restriction endonuclease</fullName>
    </submittedName>
</protein>
<keyword evidence="1" id="KW-0378">Hydrolase</keyword>
<dbReference type="WormBase" id="F58F9.3b">
    <property type="protein sequence ID" value="CE37525"/>
    <property type="gene ID" value="WBGene00019057"/>
</dbReference>
<dbReference type="GO" id="GO:0004519">
    <property type="term" value="F:endonuclease activity"/>
    <property type="evidence" value="ECO:0007669"/>
    <property type="project" value="UniProtKB-KW"/>
</dbReference>
<dbReference type="AGR" id="WB:WBGene00019057"/>
<dbReference type="STRING" id="6239.F58F9.3b.1"/>
<evidence type="ECO:0000313" key="2">
    <source>
        <dbReference type="Proteomes" id="UP000001940"/>
    </source>
</evidence>
<gene>
    <name evidence="1" type="ORF">CELE_F58F9.3</name>
    <name evidence="1 3" type="ORF">F58F9.3</name>
</gene>
<reference evidence="1 2" key="1">
    <citation type="journal article" date="1998" name="Science">
        <title>Genome sequence of the nematode C. elegans: a platform for investigating biology.</title>
        <authorList>
            <consortium name="The C. elegans sequencing consortium"/>
            <person name="Sulson J.E."/>
            <person name="Waterston R."/>
        </authorList>
    </citation>
    <scope>NUCLEOTIDE SEQUENCE [LARGE SCALE GENOMIC DNA]</scope>
    <source>
        <strain evidence="1 2">Bristol N2</strain>
    </source>
</reference>
<dbReference type="PANTHER" id="PTHR21516">
    <property type="entry name" value="AAA_LID_7 DOMAIN-CONTAINING PROTEIN-RELATED-RELATED"/>
    <property type="match status" value="1"/>
</dbReference>
<keyword evidence="2" id="KW-1185">Reference proteome</keyword>
<dbReference type="KEGG" id="cel:CELE_F58F9.3"/>
<dbReference type="FunCoup" id="Q20990">
    <property type="interactions" value="1231"/>
</dbReference>
<accession>Q20990</accession>
<dbReference type="GeneID" id="186534"/>
<sequence length="322" mass="36378">MAQIIDFFAAFRGYYSDGSTFIQIISLGSHHNLSVHISERMLSESGIKLGNFLSATVSLAEHPKNFQLKRLNLQVTVEGNFAKVHGIEANLEKNADGILVFSTNNFASAKATNQGLEIGRYKITVQAVKPSEKDLFNGMKFFGTVEEKISGLTRRVASNNTNQVIGEGFRNMSISGKRTMKAFVYSTIQKKDLNTYFLWICDKQEKSIFTSKTHVLGLGHFFEGYFEQTPNGKSQWECVKYLKQIDQLIQGDVIRNKVVLRTRVTQYEPATGHRKYPQVYANHLGIIIDNQNKLPIYCNGVQIKTQLCKVGDSFEWVVVEII</sequence>
<dbReference type="UCSC" id="F58F9.3a">
    <property type="organism name" value="c. elegans"/>
</dbReference>
<dbReference type="PaxDb" id="6239-F58F9.3b"/>
<dbReference type="PIR" id="T28845">
    <property type="entry name" value="T28845"/>
</dbReference>
<dbReference type="ExpressionAtlas" id="Q20990">
    <property type="expression patterns" value="baseline and differential"/>
</dbReference>
<keyword evidence="1" id="KW-0540">Nuclease</keyword>
<dbReference type="RefSeq" id="NP_001023242.1">
    <property type="nucleotide sequence ID" value="NM_001028071.2"/>
</dbReference>
<keyword evidence="1" id="KW-0255">Endonuclease</keyword>
<dbReference type="InParanoid" id="Q20990"/>
<evidence type="ECO:0000313" key="3">
    <source>
        <dbReference type="WormBase" id="F58F9.3b"/>
    </source>
</evidence>
<proteinExistence type="evidence at protein level"/>
<dbReference type="Bgee" id="WBGene00019057">
    <property type="expression patterns" value="Expressed in larva and 3 other cell types or tissues"/>
</dbReference>
<dbReference type="OMA" id="KEDQNTY"/>
<dbReference type="OrthoDB" id="5843428at2759"/>